<dbReference type="RefSeq" id="WP_190043012.1">
    <property type="nucleotide sequence ID" value="NZ_BNBE01000002.1"/>
</dbReference>
<sequence>MRTAEHIDALEAAGRGLADAAEAAGPDAGVPTCPGWRVRDLLRHTTTVHRWATGFVTEGHAEYRPEGAEPPLDGAPLLAHYREGHAALVAALRAAPGDLAAWTFFPAPSPLAFWARRQAHETAVHRADAESALAAGTGPGPVGAAFAADGVDELLAGFHGLDRSRVRTAVPRTLRIRATDTGDVWTVRLSAAPPVTERGTADGGTADGGPATGDPAAGGPVDAELTGTAARLYLTLWNRLPASAVTASGDPELLRLWRETSAIG</sequence>
<dbReference type="GO" id="GO:0005886">
    <property type="term" value="C:plasma membrane"/>
    <property type="evidence" value="ECO:0007669"/>
    <property type="project" value="TreeGrafter"/>
</dbReference>
<dbReference type="Pfam" id="PF07398">
    <property type="entry name" value="MDMPI_C"/>
    <property type="match status" value="1"/>
</dbReference>
<reference evidence="4" key="2">
    <citation type="submission" date="2020-09" db="EMBL/GenBank/DDBJ databases">
        <authorList>
            <person name="Sun Q."/>
            <person name="Ohkuma M."/>
        </authorList>
    </citation>
    <scope>NUCLEOTIDE SEQUENCE</scope>
    <source>
        <strain evidence="4">JCM 4122</strain>
    </source>
</reference>
<evidence type="ECO:0000313" key="4">
    <source>
        <dbReference type="EMBL" id="GHG10954.1"/>
    </source>
</evidence>
<keyword evidence="5" id="KW-1185">Reference proteome</keyword>
<dbReference type="PANTHER" id="PTHR40758:SF1">
    <property type="entry name" value="CONSERVED PROTEIN"/>
    <property type="match status" value="1"/>
</dbReference>
<dbReference type="EMBL" id="BNBE01000002">
    <property type="protein sequence ID" value="GHG10954.1"/>
    <property type="molecule type" value="Genomic_DNA"/>
</dbReference>
<dbReference type="AlphaFoldDB" id="A0A919BSN9"/>
<dbReference type="Pfam" id="PF11716">
    <property type="entry name" value="MDMPI_N"/>
    <property type="match status" value="1"/>
</dbReference>
<evidence type="ECO:0000259" key="3">
    <source>
        <dbReference type="Pfam" id="PF11716"/>
    </source>
</evidence>
<gene>
    <name evidence="4" type="ORF">GCM10017667_49720</name>
</gene>
<dbReference type="PANTHER" id="PTHR40758">
    <property type="entry name" value="CONSERVED PROTEIN"/>
    <property type="match status" value="1"/>
</dbReference>
<evidence type="ECO:0000313" key="5">
    <source>
        <dbReference type="Proteomes" id="UP000632849"/>
    </source>
</evidence>
<evidence type="ECO:0000256" key="1">
    <source>
        <dbReference type="SAM" id="MobiDB-lite"/>
    </source>
</evidence>
<name>A0A919BSN9_STRFL</name>
<dbReference type="InterPro" id="IPR034660">
    <property type="entry name" value="DinB/YfiT-like"/>
</dbReference>
<dbReference type="SUPFAM" id="SSF109854">
    <property type="entry name" value="DinB/YfiT-like putative metalloenzymes"/>
    <property type="match status" value="1"/>
</dbReference>
<feature type="region of interest" description="Disordered" evidence="1">
    <location>
        <begin position="191"/>
        <end position="222"/>
    </location>
</feature>
<reference evidence="4" key="1">
    <citation type="journal article" date="2014" name="Int. J. Syst. Evol. Microbiol.">
        <title>Complete genome sequence of Corynebacterium casei LMG S-19264T (=DSM 44701T), isolated from a smear-ripened cheese.</title>
        <authorList>
            <consortium name="US DOE Joint Genome Institute (JGI-PGF)"/>
            <person name="Walter F."/>
            <person name="Albersmeier A."/>
            <person name="Kalinowski J."/>
            <person name="Ruckert C."/>
        </authorList>
    </citation>
    <scope>NUCLEOTIDE SEQUENCE</scope>
    <source>
        <strain evidence="4">JCM 4122</strain>
    </source>
</reference>
<dbReference type="InterPro" id="IPR017517">
    <property type="entry name" value="Maleyloyr_isom"/>
</dbReference>
<feature type="domain" description="Mycothiol-dependent maleylpyruvate isomerase metal-binding" evidence="3">
    <location>
        <begin position="9"/>
        <end position="129"/>
    </location>
</feature>
<evidence type="ECO:0008006" key="6">
    <source>
        <dbReference type="Google" id="ProtNLM"/>
    </source>
</evidence>
<feature type="compositionally biased region" description="Gly residues" evidence="1">
    <location>
        <begin position="201"/>
        <end position="211"/>
    </location>
</feature>
<feature type="domain" description="MDMPI C-terminal" evidence="2">
    <location>
        <begin position="146"/>
        <end position="254"/>
    </location>
</feature>
<dbReference type="Proteomes" id="UP000632849">
    <property type="component" value="Unassembled WGS sequence"/>
</dbReference>
<comment type="caution">
    <text evidence="4">The sequence shown here is derived from an EMBL/GenBank/DDBJ whole genome shotgun (WGS) entry which is preliminary data.</text>
</comment>
<dbReference type="InterPro" id="IPR024344">
    <property type="entry name" value="MDMPI_metal-binding"/>
</dbReference>
<accession>A0A919BSN9</accession>
<dbReference type="GO" id="GO:0046872">
    <property type="term" value="F:metal ion binding"/>
    <property type="evidence" value="ECO:0007669"/>
    <property type="project" value="InterPro"/>
</dbReference>
<organism evidence="4 5">
    <name type="scientific">Streptomyces filamentosus</name>
    <name type="common">Streptomyces roseosporus</name>
    <dbReference type="NCBI Taxonomy" id="67294"/>
    <lineage>
        <taxon>Bacteria</taxon>
        <taxon>Bacillati</taxon>
        <taxon>Actinomycetota</taxon>
        <taxon>Actinomycetes</taxon>
        <taxon>Kitasatosporales</taxon>
        <taxon>Streptomycetaceae</taxon>
        <taxon>Streptomyces</taxon>
    </lineage>
</organism>
<protein>
    <recommendedName>
        <fullName evidence="6">Maleylpyruvate isomerase family mycothiol-dependent enzyme</fullName>
    </recommendedName>
</protein>
<evidence type="ECO:0000259" key="2">
    <source>
        <dbReference type="Pfam" id="PF07398"/>
    </source>
</evidence>
<dbReference type="InterPro" id="IPR010872">
    <property type="entry name" value="MDMPI_C-term_domain"/>
</dbReference>
<proteinExistence type="predicted"/>
<dbReference type="NCBIfam" id="TIGR03083">
    <property type="entry name" value="maleylpyruvate isomerase family mycothiol-dependent enzyme"/>
    <property type="match status" value="1"/>
</dbReference>